<dbReference type="Proteomes" id="UP000037507">
    <property type="component" value="Unassembled WGS sequence"/>
</dbReference>
<dbReference type="GO" id="GO:0016042">
    <property type="term" value="P:lipid catabolic process"/>
    <property type="evidence" value="ECO:0007669"/>
    <property type="project" value="UniProtKB-KW"/>
</dbReference>
<dbReference type="InterPro" id="IPR010916">
    <property type="entry name" value="TonB_box_CS"/>
</dbReference>
<dbReference type="EMBL" id="LFYT02000014">
    <property type="protein sequence ID" value="PVE42431.1"/>
    <property type="molecule type" value="Genomic_DNA"/>
</dbReference>
<dbReference type="PANTHER" id="PTHR10272:SF0">
    <property type="entry name" value="PLATELET-ACTIVATING FACTOR ACETYLHYDROLASE"/>
    <property type="match status" value="1"/>
</dbReference>
<evidence type="ECO:0000256" key="2">
    <source>
        <dbReference type="ARBA" id="ARBA00022963"/>
    </source>
</evidence>
<gene>
    <name evidence="5" type="ORF">H663_011935</name>
</gene>
<keyword evidence="1" id="KW-0378">Hydrolase</keyword>
<accession>A0A2T7UCT3</accession>
<dbReference type="InterPro" id="IPR029058">
    <property type="entry name" value="AB_hydrolase_fold"/>
</dbReference>
<dbReference type="Gene3D" id="3.40.50.1820">
    <property type="entry name" value="alpha/beta hydrolase"/>
    <property type="match status" value="1"/>
</dbReference>
<keyword evidence="3" id="KW-0443">Lipid metabolism</keyword>
<evidence type="ECO:0000256" key="3">
    <source>
        <dbReference type="ARBA" id="ARBA00023098"/>
    </source>
</evidence>
<dbReference type="Pfam" id="PF03403">
    <property type="entry name" value="PAF-AH_p_II"/>
    <property type="match status" value="1"/>
</dbReference>
<evidence type="ECO:0000313" key="6">
    <source>
        <dbReference type="Proteomes" id="UP000037507"/>
    </source>
</evidence>
<evidence type="ECO:0000256" key="1">
    <source>
        <dbReference type="ARBA" id="ARBA00022801"/>
    </source>
</evidence>
<dbReference type="PANTHER" id="PTHR10272">
    <property type="entry name" value="PLATELET-ACTIVATING FACTOR ACETYLHYDROLASE"/>
    <property type="match status" value="1"/>
</dbReference>
<keyword evidence="4" id="KW-0732">Signal</keyword>
<evidence type="ECO:0008006" key="7">
    <source>
        <dbReference type="Google" id="ProtNLM"/>
    </source>
</evidence>
<comment type="caution">
    <text evidence="5">The sequence shown here is derived from an EMBL/GenBank/DDBJ whole genome shotgun (WGS) entry which is preliminary data.</text>
</comment>
<evidence type="ECO:0000256" key="4">
    <source>
        <dbReference type="SAM" id="SignalP"/>
    </source>
</evidence>
<feature type="chain" id="PRO_5015457689" description="Acetylhydrolase" evidence="4">
    <location>
        <begin position="38"/>
        <end position="358"/>
    </location>
</feature>
<dbReference type="PROSITE" id="PS00430">
    <property type="entry name" value="TONB_DEPENDENT_REC_1"/>
    <property type="match status" value="1"/>
</dbReference>
<proteinExistence type="predicted"/>
<dbReference type="SUPFAM" id="SSF53474">
    <property type="entry name" value="alpha/beta-Hydrolases"/>
    <property type="match status" value="1"/>
</dbReference>
<reference evidence="5" key="1">
    <citation type="submission" date="2017-04" db="EMBL/GenBank/DDBJ databases">
        <title>Unexpected and diverse lifestyles within the genus Limnohabitans.</title>
        <authorList>
            <person name="Kasalicky V."/>
            <person name="Mehrshad M."/>
            <person name="Andrei S.-A."/>
            <person name="Salcher M."/>
            <person name="Kratochvilova H."/>
            <person name="Simek K."/>
            <person name="Ghai R."/>
        </authorList>
    </citation>
    <scope>NUCLEOTIDE SEQUENCE [LARGE SCALE GENOMIC DNA]</scope>
    <source>
        <strain evidence="5">II-D5</strain>
    </source>
</reference>
<name>A0A2T7UCT3_9BURK</name>
<dbReference type="GO" id="GO:0003847">
    <property type="term" value="F:1-alkyl-2-acetylglycerophosphocholine esterase activity"/>
    <property type="evidence" value="ECO:0007669"/>
    <property type="project" value="TreeGrafter"/>
</dbReference>
<dbReference type="STRING" id="1293045.H663_16815"/>
<keyword evidence="6" id="KW-1185">Reference proteome</keyword>
<organism evidence="5 6">
    <name type="scientific">Limnohabitans planktonicus II-D5</name>
    <dbReference type="NCBI Taxonomy" id="1293045"/>
    <lineage>
        <taxon>Bacteria</taxon>
        <taxon>Pseudomonadati</taxon>
        <taxon>Pseudomonadota</taxon>
        <taxon>Betaproteobacteria</taxon>
        <taxon>Burkholderiales</taxon>
        <taxon>Comamonadaceae</taxon>
        <taxon>Limnohabitans</taxon>
    </lineage>
</organism>
<protein>
    <recommendedName>
        <fullName evidence="7">Acetylhydrolase</fullName>
    </recommendedName>
</protein>
<keyword evidence="2" id="KW-0442">Lipid degradation</keyword>
<sequence>MGANMMKPHFSFKPFPSRNSCGLAALLLAFAATLTFADARADEPRKVDPTSQVSSPESLTVDASLFSTHNFDWFDSQRQRQVPAKLYLPAAKAMPGSMPLLVFSHGIGGSRDGYSYLGRYLAAHGYGSLHVQHVGSDRQLWFGNPLALPARLSDAAQASEAIHRVQDLRFSLDQVLAGHFGALFDQRRIVAAGHSYGANTTMLISGALVEQQGQKVSLRDPRISAAIVISAPPFYGMGSPNDILSGIDIPSLHITATQDVIQIPGYESGLQDRIDVFKAMSSQRAVPKVLAVFKEGSHSIFTDRSRTGGLTANPKVKIATRQLALAFLTGISARNYQSIDAWSHLNAELVARFERLAP</sequence>
<evidence type="ECO:0000313" key="5">
    <source>
        <dbReference type="EMBL" id="PVE42431.1"/>
    </source>
</evidence>
<dbReference type="AlphaFoldDB" id="A0A2T7UCT3"/>
<feature type="signal peptide" evidence="4">
    <location>
        <begin position="1"/>
        <end position="37"/>
    </location>
</feature>